<reference evidence="3 4" key="1">
    <citation type="submission" date="2018-02" db="EMBL/GenBank/DDBJ databases">
        <title>The draft genome of Phyllobacterium sp. 1N-3.</title>
        <authorList>
            <person name="Liu L."/>
            <person name="Li L."/>
            <person name="Zhang X."/>
            <person name="Wang T."/>
            <person name="Liang L."/>
        </authorList>
    </citation>
    <scope>NUCLEOTIDE SEQUENCE [LARGE SCALE GENOMIC DNA]</scope>
    <source>
        <strain evidence="3 4">1N-3</strain>
    </source>
</reference>
<feature type="compositionally biased region" description="Polar residues" evidence="1">
    <location>
        <begin position="369"/>
        <end position="390"/>
    </location>
</feature>
<feature type="domain" description="Flagellar hook-length control protein-like C-terminal" evidence="2">
    <location>
        <begin position="298"/>
        <end position="355"/>
    </location>
</feature>
<feature type="region of interest" description="Disordered" evidence="1">
    <location>
        <begin position="369"/>
        <end position="444"/>
    </location>
</feature>
<evidence type="ECO:0000259" key="2">
    <source>
        <dbReference type="Pfam" id="PF02120"/>
    </source>
</evidence>
<feature type="compositionally biased region" description="Basic and acidic residues" evidence="1">
    <location>
        <begin position="54"/>
        <end position="64"/>
    </location>
</feature>
<dbReference type="Pfam" id="PF02120">
    <property type="entry name" value="Flg_hook"/>
    <property type="match status" value="1"/>
</dbReference>
<evidence type="ECO:0000313" key="4">
    <source>
        <dbReference type="Proteomes" id="UP000239434"/>
    </source>
</evidence>
<sequence length="444" mass="45828">MTIKDALAQAVYPSARATHAQALRSKSAPFSVGEDAADMKSAAANFETLVKEFGESGGKAEKRSSRTSNAEDPDAEQEKDNAMPAAKEPGSIATMTAQAMLAFDPLRIKQAETASAAGSKAGGSGADTEEIGKQGAGLSSIFAETQFDENGNMEVDGPKTDGNAPKQTIPPADPAATRQKLDRPASDVIAKPNADNTTPVANDGKSSLSAGGGEIRNQETTDNDPKTSTQPDVNGTAKPRSSDAPNAGAVLPNTQSRAAGASNPAGSTNVAAPSTRPAIHIAEVQIVSERSYGVAKVLNIRLEPIELGTVTARLRLVPNGMQVELVADRRETAERLSADRDLLGKALQSAGLSDHAVVAITVTERGGTSTANATGGQTGQQNFAAQDQSGGRNGGQPHTHMQGEGNGNRDQRGAWTPDEQAQGSAPPSPADARGDRRLSRDIIV</sequence>
<protein>
    <recommendedName>
        <fullName evidence="2">Flagellar hook-length control protein-like C-terminal domain-containing protein</fullName>
    </recommendedName>
</protein>
<dbReference type="Gene3D" id="3.30.750.140">
    <property type="match status" value="1"/>
</dbReference>
<feature type="compositionally biased region" description="Basic and acidic residues" evidence="1">
    <location>
        <begin position="432"/>
        <end position="444"/>
    </location>
</feature>
<dbReference type="Proteomes" id="UP000239434">
    <property type="component" value="Unassembled WGS sequence"/>
</dbReference>
<gene>
    <name evidence="3" type="ORF">C5748_14650</name>
</gene>
<proteinExistence type="predicted"/>
<comment type="caution">
    <text evidence="3">The sequence shown here is derived from an EMBL/GenBank/DDBJ whole genome shotgun (WGS) entry which is preliminary data.</text>
</comment>
<dbReference type="AlphaFoldDB" id="A0A2S9IQ57"/>
<dbReference type="RefSeq" id="WP_105742684.1">
    <property type="nucleotide sequence ID" value="NZ_PVBR01000010.1"/>
</dbReference>
<accession>A0A2S9IQ57</accession>
<name>A0A2S9IQ57_9HYPH</name>
<dbReference type="EMBL" id="PVBR01000010">
    <property type="protein sequence ID" value="PRD42664.1"/>
    <property type="molecule type" value="Genomic_DNA"/>
</dbReference>
<keyword evidence="4" id="KW-1185">Reference proteome</keyword>
<feature type="region of interest" description="Disordered" evidence="1">
    <location>
        <begin position="113"/>
        <end position="272"/>
    </location>
</feature>
<evidence type="ECO:0000313" key="3">
    <source>
        <dbReference type="EMBL" id="PRD42664.1"/>
    </source>
</evidence>
<dbReference type="InterPro" id="IPR021136">
    <property type="entry name" value="Flagellar_hook_control-like_C"/>
</dbReference>
<organism evidence="3 4">
    <name type="scientific">Phyllobacterium phragmitis</name>
    <dbReference type="NCBI Taxonomy" id="2670329"/>
    <lineage>
        <taxon>Bacteria</taxon>
        <taxon>Pseudomonadati</taxon>
        <taxon>Pseudomonadota</taxon>
        <taxon>Alphaproteobacteria</taxon>
        <taxon>Hyphomicrobiales</taxon>
        <taxon>Phyllobacteriaceae</taxon>
        <taxon>Phyllobacterium</taxon>
    </lineage>
</organism>
<feature type="compositionally biased region" description="Polar residues" evidence="1">
    <location>
        <begin position="194"/>
        <end position="209"/>
    </location>
</feature>
<evidence type="ECO:0000256" key="1">
    <source>
        <dbReference type="SAM" id="MobiDB-lite"/>
    </source>
</evidence>
<feature type="region of interest" description="Disordered" evidence="1">
    <location>
        <begin position="54"/>
        <end position="93"/>
    </location>
</feature>
<feature type="compositionally biased region" description="Basic and acidic residues" evidence="1">
    <location>
        <begin position="216"/>
        <end position="225"/>
    </location>
</feature>
<dbReference type="InterPro" id="IPR038610">
    <property type="entry name" value="FliK-like_C_sf"/>
</dbReference>